<evidence type="ECO:0000313" key="2">
    <source>
        <dbReference type="Proteomes" id="UP000422648"/>
    </source>
</evidence>
<dbReference type="GeneID" id="55802871"/>
<organism evidence="1 2">
    <name type="scientific">Tenacibaculum phage PTm1</name>
    <dbReference type="NCBI Taxonomy" id="2547425"/>
    <lineage>
        <taxon>Viruses</taxon>
        <taxon>Duplodnaviria</taxon>
        <taxon>Heunggongvirae</taxon>
        <taxon>Uroviricota</taxon>
        <taxon>Caudoviricetes</taxon>
        <taxon>Shirahamavirus</taxon>
        <taxon>Shirahamavirus PTm1</taxon>
    </lineage>
</organism>
<keyword evidence="2" id="KW-1185">Reference proteome</keyword>
<dbReference type="RefSeq" id="YP_009873750.1">
    <property type="nucleotide sequence ID" value="NC_049340.1"/>
</dbReference>
<protein>
    <submittedName>
        <fullName evidence="1">Uncharacterized protein</fullName>
    </submittedName>
</protein>
<dbReference type="EMBL" id="AP019524">
    <property type="protein sequence ID" value="BBI90458.1"/>
    <property type="molecule type" value="Genomic_DNA"/>
</dbReference>
<dbReference type="Proteomes" id="UP000422648">
    <property type="component" value="Segment"/>
</dbReference>
<evidence type="ECO:0000313" key="1">
    <source>
        <dbReference type="EMBL" id="BBI90458.1"/>
    </source>
</evidence>
<sequence length="160" mass="18313">MYKTLKYIAESELDIVSAYIKTNDKNLIPDLLNHIKRNKELSSRLDEFKSSTTTLYRGIPLTEIFTDDEVLSYEQSQDFVATSRSEQIAHDYAKGKPSLHGKGSVNPVRSLILTYEVKFDDVILDLGIFDKQDYGTLETLINPKTAKLIKIEEIYTKDTK</sequence>
<accession>A0A5S9HX97</accession>
<proteinExistence type="predicted"/>
<reference evidence="1 2" key="1">
    <citation type="journal article" date="2019" name="Arch. Virol.">
        <title>A novel jumbo Tenacibaculum maritimum lytic phage with head-fiber-like appendages.</title>
        <authorList>
            <person name="Kawato Y."/>
            <person name="Istiqomah I."/>
            <person name="Gaafar A.Y."/>
            <person name="Hanaoka M."/>
            <person name="Ishimaru K."/>
            <person name="Yasuike M."/>
            <person name="Nishiki I."/>
            <person name="Nakamura Y."/>
            <person name="Fujiwara A."/>
            <person name="Nakai T."/>
        </authorList>
    </citation>
    <scope>NUCLEOTIDE SEQUENCE [LARGE SCALE GENOMIC DNA]</scope>
    <source>
        <strain evidence="1 2">PTm1</strain>
    </source>
</reference>
<dbReference type="KEGG" id="vg:55802871"/>
<name>A0A5S9HX97_9CAUD</name>